<dbReference type="InterPro" id="IPR015655">
    <property type="entry name" value="PP2C"/>
</dbReference>
<dbReference type="EMBL" id="JAGKQM010000016">
    <property type="protein sequence ID" value="KAH0872043.1"/>
    <property type="molecule type" value="Genomic_DNA"/>
</dbReference>
<evidence type="ECO:0000313" key="3">
    <source>
        <dbReference type="EMBL" id="KAH0872043.1"/>
    </source>
</evidence>
<accession>A0ABQ7YVX6</accession>
<dbReference type="Proteomes" id="UP000824890">
    <property type="component" value="Unassembled WGS sequence"/>
</dbReference>
<feature type="region of interest" description="Disordered" evidence="1">
    <location>
        <begin position="489"/>
        <end position="525"/>
    </location>
</feature>
<reference evidence="3 4" key="1">
    <citation type="submission" date="2021-05" db="EMBL/GenBank/DDBJ databases">
        <title>Genome Assembly of Synthetic Allotetraploid Brassica napus Reveals Homoeologous Exchanges between Subgenomes.</title>
        <authorList>
            <person name="Davis J.T."/>
        </authorList>
    </citation>
    <scope>NUCLEOTIDE SEQUENCE [LARGE SCALE GENOMIC DNA]</scope>
    <source>
        <strain evidence="4">cv. Da-Ae</strain>
        <tissue evidence="3">Seedling</tissue>
    </source>
</reference>
<dbReference type="PANTHER" id="PTHR47992">
    <property type="entry name" value="PROTEIN PHOSPHATASE"/>
    <property type="match status" value="1"/>
</dbReference>
<evidence type="ECO:0000259" key="2">
    <source>
        <dbReference type="PROSITE" id="PS51746"/>
    </source>
</evidence>
<dbReference type="Gene3D" id="3.60.40.10">
    <property type="entry name" value="PPM-type phosphatase domain"/>
    <property type="match status" value="2"/>
</dbReference>
<evidence type="ECO:0000313" key="4">
    <source>
        <dbReference type="Proteomes" id="UP000824890"/>
    </source>
</evidence>
<evidence type="ECO:0000256" key="1">
    <source>
        <dbReference type="SAM" id="MobiDB-lite"/>
    </source>
</evidence>
<keyword evidence="4" id="KW-1185">Reference proteome</keyword>
<feature type="domain" description="PPM-type phosphatase" evidence="2">
    <location>
        <begin position="156"/>
        <end position="471"/>
    </location>
</feature>
<feature type="compositionally biased region" description="Low complexity" evidence="1">
    <location>
        <begin position="494"/>
        <end position="512"/>
    </location>
</feature>
<dbReference type="InterPro" id="IPR001932">
    <property type="entry name" value="PPM-type_phosphatase-like_dom"/>
</dbReference>
<sequence length="525" mass="58411">MIVWENFGSMEDTVFCGVFDGHGPYGHVIAKRVRYLLPLKLGSHLESYLSCEEVLKEISLNTADRMTSDSLVQISANGESRVYNKDQDMVQMLLTSIVKAYRFMDKELKMQVDVDCFCSGTTAVTMVKQGQHLVVGNIGDSRAVLGTRNKENKLVPFQLTEDLKPNVPGPNHDAMIVWENFGSMEDTVFCGVFDGHGPYGHVIAKRVRDLLPLKLGSHLESYLSCEEVLKEISLNTADRMTSDSLVQISANGESRIYNKDQDMVQMLLTSIVKAYRFMDKELKMQVDVDCFCSGTTAVTMVKQGQHLVVGNIGDSRAVLGTRNKENKLVPFQLTEDFKPDVPAEAARIKRCRGRIFALRDEPGVARLWLPNYNSPGLTMARAFGDFCLKDFGLISVPDVSYRRLIEKDEFVVLATDWIWDVLTNEEVVEIVAKAPTRCTAVRALVEAAVRNWRWKFPTSKVDDCAVVCLFLDSKPDKLSTASFSVDKHISNGLTEPDTTSTSTPGSGTDSPELNGAEESTESTHS</sequence>
<dbReference type="InterPro" id="IPR036457">
    <property type="entry name" value="PPM-type-like_dom_sf"/>
</dbReference>
<dbReference type="CDD" id="cd00143">
    <property type="entry name" value="PP2Cc"/>
    <property type="match status" value="1"/>
</dbReference>
<comment type="caution">
    <text evidence="3">The sequence shown here is derived from an EMBL/GenBank/DDBJ whole genome shotgun (WGS) entry which is preliminary data.</text>
</comment>
<organism evidence="3 4">
    <name type="scientific">Brassica napus</name>
    <name type="common">Rape</name>
    <dbReference type="NCBI Taxonomy" id="3708"/>
    <lineage>
        <taxon>Eukaryota</taxon>
        <taxon>Viridiplantae</taxon>
        <taxon>Streptophyta</taxon>
        <taxon>Embryophyta</taxon>
        <taxon>Tracheophyta</taxon>
        <taxon>Spermatophyta</taxon>
        <taxon>Magnoliopsida</taxon>
        <taxon>eudicotyledons</taxon>
        <taxon>Gunneridae</taxon>
        <taxon>Pentapetalae</taxon>
        <taxon>rosids</taxon>
        <taxon>malvids</taxon>
        <taxon>Brassicales</taxon>
        <taxon>Brassicaceae</taxon>
        <taxon>Brassiceae</taxon>
        <taxon>Brassica</taxon>
    </lineage>
</organism>
<dbReference type="SUPFAM" id="SSF81606">
    <property type="entry name" value="PP2C-like"/>
    <property type="match status" value="2"/>
</dbReference>
<dbReference type="SMART" id="SM00332">
    <property type="entry name" value="PP2Cc"/>
    <property type="match status" value="1"/>
</dbReference>
<dbReference type="PROSITE" id="PS51746">
    <property type="entry name" value="PPM_2"/>
    <property type="match status" value="2"/>
</dbReference>
<name>A0ABQ7YVX6_BRANA</name>
<gene>
    <name evidence="3" type="ORF">HID58_069405</name>
</gene>
<proteinExistence type="predicted"/>
<protein>
    <recommendedName>
        <fullName evidence="2">PPM-type phosphatase domain-containing protein</fullName>
    </recommendedName>
</protein>
<dbReference type="Pfam" id="PF00481">
    <property type="entry name" value="PP2C"/>
    <property type="match status" value="2"/>
</dbReference>
<feature type="domain" description="PPM-type phosphatase" evidence="2">
    <location>
        <begin position="1"/>
        <end position="160"/>
    </location>
</feature>